<evidence type="ECO:0000259" key="1">
    <source>
        <dbReference type="Pfam" id="PF13185"/>
    </source>
</evidence>
<feature type="domain" description="GAF" evidence="1">
    <location>
        <begin position="44"/>
        <end position="156"/>
    </location>
</feature>
<evidence type="ECO:0000313" key="2">
    <source>
        <dbReference type="EMBL" id="NKE48041.1"/>
    </source>
</evidence>
<comment type="caution">
    <text evidence="2">The sequence shown here is derived from an EMBL/GenBank/DDBJ whole genome shotgun (WGS) entry which is preliminary data.</text>
</comment>
<gene>
    <name evidence="2" type="ORF">HB662_24905</name>
</gene>
<dbReference type="InterPro" id="IPR029016">
    <property type="entry name" value="GAF-like_dom_sf"/>
</dbReference>
<sequence>MSMARPDPLPHLARLALAQAEPAQPGATLAALEAALAGAVGHILCTMQVHHAGGEAERVWSNLPDAYPVGGRKRASAAPRMQELMQHGRPILIRTQDELRASYPDHAGASALGCGSAMNTPVRWQGRTIGQVNLMHREGWYTEDDLLLVRSFAQYALPAFLMLAGSGTIPTATPPSATGA</sequence>
<protein>
    <submittedName>
        <fullName evidence="2">GAF domain-containing protein</fullName>
    </submittedName>
</protein>
<proteinExistence type="predicted"/>
<dbReference type="SUPFAM" id="SSF55781">
    <property type="entry name" value="GAF domain-like"/>
    <property type="match status" value="1"/>
</dbReference>
<dbReference type="Gene3D" id="3.30.450.40">
    <property type="match status" value="1"/>
</dbReference>
<organism evidence="2 3">
    <name type="scientific">Falsiroseomonas frigidaquae</name>
    <dbReference type="NCBI Taxonomy" id="487318"/>
    <lineage>
        <taxon>Bacteria</taxon>
        <taxon>Pseudomonadati</taxon>
        <taxon>Pseudomonadota</taxon>
        <taxon>Alphaproteobacteria</taxon>
        <taxon>Acetobacterales</taxon>
        <taxon>Roseomonadaceae</taxon>
        <taxon>Falsiroseomonas</taxon>
    </lineage>
</organism>
<keyword evidence="3" id="KW-1185">Reference proteome</keyword>
<dbReference type="InterPro" id="IPR003018">
    <property type="entry name" value="GAF"/>
</dbReference>
<evidence type="ECO:0000313" key="3">
    <source>
        <dbReference type="Proteomes" id="UP000765160"/>
    </source>
</evidence>
<dbReference type="Pfam" id="PF13185">
    <property type="entry name" value="GAF_2"/>
    <property type="match status" value="1"/>
</dbReference>
<dbReference type="Proteomes" id="UP000765160">
    <property type="component" value="Unassembled WGS sequence"/>
</dbReference>
<dbReference type="EMBL" id="JAAVTX010000007">
    <property type="protein sequence ID" value="NKE48041.1"/>
    <property type="molecule type" value="Genomic_DNA"/>
</dbReference>
<name>A0ABX1F6N2_9PROT</name>
<reference evidence="2 3" key="1">
    <citation type="submission" date="2020-03" db="EMBL/GenBank/DDBJ databases">
        <title>Roseomonas selenitidurans sp. nov. isolated from soil.</title>
        <authorList>
            <person name="Liu H."/>
        </authorList>
    </citation>
    <scope>NUCLEOTIDE SEQUENCE [LARGE SCALE GENOMIC DNA]</scope>
    <source>
        <strain evidence="2 3">JCM 15073</strain>
    </source>
</reference>
<accession>A0ABX1F6N2</accession>